<dbReference type="PANTHER" id="PTHR42735:SF4">
    <property type="entry name" value="PYRIDOXAL PHOSPHATE-DEPENDENT DECARBOXYLASE FAMILY PROTEIN"/>
    <property type="match status" value="1"/>
</dbReference>
<comment type="caution">
    <text evidence="6">The sequence shown here is derived from an EMBL/GenBank/DDBJ whole genome shotgun (WGS) entry which is preliminary data.</text>
</comment>
<dbReference type="Pfam" id="PF00282">
    <property type="entry name" value="Pyridoxal_deC"/>
    <property type="match status" value="1"/>
</dbReference>
<dbReference type="GO" id="GO:0030170">
    <property type="term" value="F:pyridoxal phosphate binding"/>
    <property type="evidence" value="ECO:0007669"/>
    <property type="project" value="InterPro"/>
</dbReference>
<dbReference type="InterPro" id="IPR021115">
    <property type="entry name" value="Pyridoxal-P_BS"/>
</dbReference>
<dbReference type="GO" id="GO:0016831">
    <property type="term" value="F:carboxy-lyase activity"/>
    <property type="evidence" value="ECO:0007669"/>
    <property type="project" value="InterPro"/>
</dbReference>
<keyword evidence="7" id="KW-1185">Reference proteome</keyword>
<dbReference type="PANTHER" id="PTHR42735">
    <property type="match status" value="1"/>
</dbReference>
<evidence type="ECO:0000313" key="6">
    <source>
        <dbReference type="EMBL" id="MBP3191329.1"/>
    </source>
</evidence>
<dbReference type="PROSITE" id="PS00392">
    <property type="entry name" value="DDC_GAD_HDC_YDC"/>
    <property type="match status" value="1"/>
</dbReference>
<reference evidence="6" key="1">
    <citation type="submission" date="2021-02" db="EMBL/GenBank/DDBJ databases">
        <title>Natronogracilivirga saccharolytica gen. nov. sp. nov. a new anaerobic, haloalkiliphilic carbohydrate-fermenting bacterium from soda lake and proposing of Cyclonatronumiaceae fam. nov. in the phylum Balneolaeota.</title>
        <authorList>
            <person name="Zhilina T.N."/>
            <person name="Sorokin D.Y."/>
            <person name="Zavarzina D.G."/>
            <person name="Toshchakov S.V."/>
            <person name="Kublanov I.V."/>
        </authorList>
    </citation>
    <scope>NUCLEOTIDE SEQUENCE</scope>
    <source>
        <strain evidence="6">Z-1702</strain>
    </source>
</reference>
<dbReference type="GO" id="GO:0008483">
    <property type="term" value="F:transaminase activity"/>
    <property type="evidence" value="ECO:0007669"/>
    <property type="project" value="UniProtKB-KW"/>
</dbReference>
<feature type="modified residue" description="N6-(pyridoxal phosphate)lysine" evidence="4">
    <location>
        <position position="267"/>
    </location>
</feature>
<dbReference type="GO" id="GO:0019752">
    <property type="term" value="P:carboxylic acid metabolic process"/>
    <property type="evidence" value="ECO:0007669"/>
    <property type="project" value="InterPro"/>
</dbReference>
<organism evidence="6 7">
    <name type="scientific">Natronogracilivirga saccharolytica</name>
    <dbReference type="NCBI Taxonomy" id="2812953"/>
    <lineage>
        <taxon>Bacteria</taxon>
        <taxon>Pseudomonadati</taxon>
        <taxon>Balneolota</taxon>
        <taxon>Balneolia</taxon>
        <taxon>Balneolales</taxon>
        <taxon>Cyclonatronaceae</taxon>
        <taxon>Natronogracilivirga</taxon>
    </lineage>
</organism>
<evidence type="ECO:0000256" key="5">
    <source>
        <dbReference type="RuleBase" id="RU000382"/>
    </source>
</evidence>
<name>A0A8J7RKH9_9BACT</name>
<gene>
    <name evidence="6" type="ORF">NATSA_01495</name>
</gene>
<dbReference type="InterPro" id="IPR015424">
    <property type="entry name" value="PyrdxlP-dep_Trfase"/>
</dbReference>
<dbReference type="InterPro" id="IPR050477">
    <property type="entry name" value="GrpII_AminoAcid_Decarb"/>
</dbReference>
<evidence type="ECO:0000256" key="1">
    <source>
        <dbReference type="ARBA" id="ARBA00001933"/>
    </source>
</evidence>
<dbReference type="SUPFAM" id="SSF53383">
    <property type="entry name" value="PLP-dependent transferases"/>
    <property type="match status" value="1"/>
</dbReference>
<keyword evidence="6" id="KW-0032">Aminotransferase</keyword>
<dbReference type="RefSeq" id="WP_210509712.1">
    <property type="nucleotide sequence ID" value="NZ_JAFIDN010000001.1"/>
</dbReference>
<accession>A0A8J7RKH9</accession>
<keyword evidence="6" id="KW-0808">Transferase</keyword>
<dbReference type="Gene3D" id="3.40.640.10">
    <property type="entry name" value="Type I PLP-dependent aspartate aminotransferase-like (Major domain)"/>
    <property type="match status" value="1"/>
</dbReference>
<dbReference type="InterPro" id="IPR015421">
    <property type="entry name" value="PyrdxlP-dep_Trfase_major"/>
</dbReference>
<comment type="cofactor">
    <cofactor evidence="1 4 5">
        <name>pyridoxal 5'-phosphate</name>
        <dbReference type="ChEBI" id="CHEBI:597326"/>
    </cofactor>
</comment>
<keyword evidence="3 5" id="KW-0456">Lyase</keyword>
<protein>
    <submittedName>
        <fullName evidence="6">Aspartate aminotransferase family protein</fullName>
    </submittedName>
</protein>
<sequence>MIPDRYLKRLPDLLAGLQSRLDDNRSPTTHTGAVPDVSEQQLQKSANELLERLSRHYPFHQPGYAGQMLKPPHPAAWLAYTLAMTINPNNHALDGGPEASYMEKEVIRKLVSFAGFPDKSIGHLTSSGTIANLEALWVARELHPDRPVAISSRAHYTHRRMAQLLRLPVIEIPDDEDGMPDLSKLNGPGAGSKNLPGTIVVTAGTTGLGIVEPLHRMTAWARQNDVRIHVDAAYGGFFHAIRNSGSIDPEPWDTLSQADSLVIDPHKHGLQPYGCGSVLFRDPEVGRFYKHDSPYTYFTTDDLHLGEISIECSRAGAAAVALWFTLELLPLNADGLGRILSACRNAALELYEALQESSLYRPVLKPDLDIVAFVPVENGGTYRSVSRQTDRILKRGMSAPQDERLHLSTLQLDKQQAERFLPGLEPDQDYIRVLRSVLMKPEHLGFIPEMMTRLERLAE</sequence>
<evidence type="ECO:0000256" key="4">
    <source>
        <dbReference type="PIRSR" id="PIRSR602129-50"/>
    </source>
</evidence>
<evidence type="ECO:0000256" key="3">
    <source>
        <dbReference type="ARBA" id="ARBA00023239"/>
    </source>
</evidence>
<comment type="similarity">
    <text evidence="5">Belongs to the group II decarboxylase family.</text>
</comment>
<dbReference type="InterPro" id="IPR002129">
    <property type="entry name" value="PyrdxlP-dep_de-COase"/>
</dbReference>
<dbReference type="Proteomes" id="UP000673975">
    <property type="component" value="Unassembled WGS sequence"/>
</dbReference>
<dbReference type="AlphaFoldDB" id="A0A8J7RKH9"/>
<proteinExistence type="inferred from homology"/>
<evidence type="ECO:0000256" key="2">
    <source>
        <dbReference type="ARBA" id="ARBA00022898"/>
    </source>
</evidence>
<evidence type="ECO:0000313" key="7">
    <source>
        <dbReference type="Proteomes" id="UP000673975"/>
    </source>
</evidence>
<dbReference type="EMBL" id="JAFIDN010000001">
    <property type="protein sequence ID" value="MBP3191329.1"/>
    <property type="molecule type" value="Genomic_DNA"/>
</dbReference>
<keyword evidence="2 4" id="KW-0663">Pyridoxal phosphate</keyword>